<keyword evidence="9" id="KW-1185">Reference proteome</keyword>
<evidence type="ECO:0000256" key="2">
    <source>
        <dbReference type="ARBA" id="ARBA00004629"/>
    </source>
</evidence>
<proteinExistence type="inferred from homology"/>
<dbReference type="GO" id="GO:0000278">
    <property type="term" value="P:mitotic cell cycle"/>
    <property type="evidence" value="ECO:0007669"/>
    <property type="project" value="InterPro"/>
</dbReference>
<keyword evidence="5" id="KW-0539">Nucleus</keyword>
<keyword evidence="3" id="KW-0158">Chromosome</keyword>
<sequence length="76" mass="8645">MNNKVPRANLKSILKKKKPHLRLATNTDVLVHLSLLLFLHRLAEESRAKAFENRSSTIKPDHVLKVAKGVLRRARG</sequence>
<dbReference type="PANTHER" id="PTHR34832">
    <property type="entry name" value="CENTROMERE PROTEIN W"/>
    <property type="match status" value="1"/>
</dbReference>
<dbReference type="AlphaFoldDB" id="A0AAD8GBA5"/>
<dbReference type="Proteomes" id="UP001230051">
    <property type="component" value="Unassembled WGS sequence"/>
</dbReference>
<dbReference type="GO" id="GO:0000776">
    <property type="term" value="C:kinetochore"/>
    <property type="evidence" value="ECO:0007669"/>
    <property type="project" value="UniProtKB-KW"/>
</dbReference>
<dbReference type="EMBL" id="JAGXEW010000005">
    <property type="protein sequence ID" value="KAK1171157.1"/>
    <property type="molecule type" value="Genomic_DNA"/>
</dbReference>
<dbReference type="GO" id="GO:0046982">
    <property type="term" value="F:protein heterodimerization activity"/>
    <property type="evidence" value="ECO:0007669"/>
    <property type="project" value="InterPro"/>
</dbReference>
<dbReference type="GO" id="GO:0051382">
    <property type="term" value="P:kinetochore assembly"/>
    <property type="evidence" value="ECO:0007669"/>
    <property type="project" value="InterPro"/>
</dbReference>
<evidence type="ECO:0000256" key="3">
    <source>
        <dbReference type="ARBA" id="ARBA00022454"/>
    </source>
</evidence>
<evidence type="ECO:0000256" key="5">
    <source>
        <dbReference type="ARBA" id="ARBA00023242"/>
    </source>
</evidence>
<dbReference type="InterPro" id="IPR028847">
    <property type="entry name" value="CENP-W"/>
</dbReference>
<dbReference type="SUPFAM" id="SSF47113">
    <property type="entry name" value="Histone-fold"/>
    <property type="match status" value="1"/>
</dbReference>
<protein>
    <submittedName>
        <fullName evidence="8">Centromere protein W</fullName>
    </submittedName>
</protein>
<evidence type="ECO:0000256" key="7">
    <source>
        <dbReference type="ARBA" id="ARBA00038432"/>
    </source>
</evidence>
<dbReference type="InterPro" id="IPR009072">
    <property type="entry name" value="Histone-fold"/>
</dbReference>
<evidence type="ECO:0000256" key="4">
    <source>
        <dbReference type="ARBA" id="ARBA00022838"/>
    </source>
</evidence>
<reference evidence="8" key="1">
    <citation type="submission" date="2022-02" db="EMBL/GenBank/DDBJ databases">
        <title>Atlantic sturgeon de novo genome assembly.</title>
        <authorList>
            <person name="Stock M."/>
            <person name="Klopp C."/>
            <person name="Guiguen Y."/>
            <person name="Cabau C."/>
            <person name="Parinello H."/>
            <person name="Santidrian Yebra-Pimentel E."/>
            <person name="Kuhl H."/>
            <person name="Dirks R.P."/>
            <person name="Guessner J."/>
            <person name="Wuertz S."/>
            <person name="Du K."/>
            <person name="Schartl M."/>
        </authorList>
    </citation>
    <scope>NUCLEOTIDE SEQUENCE</scope>
    <source>
        <strain evidence="8">STURGEONOMICS-FGT-2020</strain>
        <tissue evidence="8">Whole blood</tissue>
    </source>
</reference>
<keyword evidence="4" id="KW-0995">Kinetochore</keyword>
<dbReference type="Pfam" id="PF15510">
    <property type="entry name" value="CENP-W"/>
    <property type="match status" value="1"/>
</dbReference>
<dbReference type="GO" id="GO:0007059">
    <property type="term" value="P:chromosome segregation"/>
    <property type="evidence" value="ECO:0007669"/>
    <property type="project" value="TreeGrafter"/>
</dbReference>
<comment type="similarity">
    <text evidence="7">Belongs to the CENP-W/WIP1 family.</text>
</comment>
<name>A0AAD8GBA5_ACIOX</name>
<comment type="subcellular location">
    <subcellularLocation>
        <location evidence="2">Chromosome</location>
        <location evidence="2">Centromere</location>
        <location evidence="2">Kinetochore</location>
    </subcellularLocation>
    <subcellularLocation>
        <location evidence="1">Nucleus</location>
    </subcellularLocation>
</comment>
<dbReference type="InterPro" id="IPR052484">
    <property type="entry name" value="CENP-W/WIP1"/>
</dbReference>
<evidence type="ECO:0000256" key="6">
    <source>
        <dbReference type="ARBA" id="ARBA00023328"/>
    </source>
</evidence>
<gene>
    <name evidence="8" type="primary">CENPW</name>
    <name evidence="8" type="ORF">AOXY_G5877</name>
</gene>
<dbReference type="GO" id="GO:0003677">
    <property type="term" value="F:DNA binding"/>
    <property type="evidence" value="ECO:0007669"/>
    <property type="project" value="InterPro"/>
</dbReference>
<keyword evidence="6" id="KW-0137">Centromere</keyword>
<dbReference type="PANTHER" id="PTHR34832:SF1">
    <property type="entry name" value="CENTROMERE PROTEIN W"/>
    <property type="match status" value="1"/>
</dbReference>
<dbReference type="Gene3D" id="1.10.20.10">
    <property type="entry name" value="Histone, subunit A"/>
    <property type="match status" value="1"/>
</dbReference>
<evidence type="ECO:0000313" key="9">
    <source>
        <dbReference type="Proteomes" id="UP001230051"/>
    </source>
</evidence>
<comment type="caution">
    <text evidence="8">The sequence shown here is derived from an EMBL/GenBank/DDBJ whole genome shotgun (WGS) entry which is preliminary data.</text>
</comment>
<evidence type="ECO:0000313" key="8">
    <source>
        <dbReference type="EMBL" id="KAK1171157.1"/>
    </source>
</evidence>
<accession>A0AAD8GBA5</accession>
<dbReference type="CDD" id="cd13732">
    <property type="entry name" value="HFD_CENP-W"/>
    <property type="match status" value="1"/>
</dbReference>
<dbReference type="GO" id="GO:0005654">
    <property type="term" value="C:nucleoplasm"/>
    <property type="evidence" value="ECO:0007669"/>
    <property type="project" value="TreeGrafter"/>
</dbReference>
<evidence type="ECO:0000256" key="1">
    <source>
        <dbReference type="ARBA" id="ARBA00004123"/>
    </source>
</evidence>
<organism evidence="8 9">
    <name type="scientific">Acipenser oxyrinchus oxyrinchus</name>
    <dbReference type="NCBI Taxonomy" id="40147"/>
    <lineage>
        <taxon>Eukaryota</taxon>
        <taxon>Metazoa</taxon>
        <taxon>Chordata</taxon>
        <taxon>Craniata</taxon>
        <taxon>Vertebrata</taxon>
        <taxon>Euteleostomi</taxon>
        <taxon>Actinopterygii</taxon>
        <taxon>Chondrostei</taxon>
        <taxon>Acipenseriformes</taxon>
        <taxon>Acipenseridae</taxon>
        <taxon>Acipenser</taxon>
    </lineage>
</organism>